<dbReference type="SUPFAM" id="SSF54523">
    <property type="entry name" value="Pili subunits"/>
    <property type="match status" value="1"/>
</dbReference>
<proteinExistence type="predicted"/>
<dbReference type="Pfam" id="PF07963">
    <property type="entry name" value="N_methyl"/>
    <property type="match status" value="1"/>
</dbReference>
<feature type="transmembrane region" description="Helical" evidence="1">
    <location>
        <begin position="20"/>
        <end position="45"/>
    </location>
</feature>
<comment type="caution">
    <text evidence="2">The sequence shown here is derived from an EMBL/GenBank/DDBJ whole genome shotgun (WGS) entry which is preliminary data.</text>
</comment>
<name>A0A8J6TQL6_9BACT</name>
<dbReference type="NCBIfam" id="TIGR02532">
    <property type="entry name" value="IV_pilin_GFxxxE"/>
    <property type="match status" value="1"/>
</dbReference>
<evidence type="ECO:0000313" key="2">
    <source>
        <dbReference type="EMBL" id="MBC8431285.1"/>
    </source>
</evidence>
<keyword evidence="1" id="KW-1133">Transmembrane helix</keyword>
<gene>
    <name evidence="2" type="ORF">H8D96_05140</name>
</gene>
<accession>A0A8J6TQL6</accession>
<protein>
    <submittedName>
        <fullName evidence="2">Prepilin-type N-terminal cleavage/methylation domain-containing protein</fullName>
    </submittedName>
</protein>
<keyword evidence="1" id="KW-0472">Membrane</keyword>
<dbReference type="InterPro" id="IPR012902">
    <property type="entry name" value="N_methyl_site"/>
</dbReference>
<dbReference type="AlphaFoldDB" id="A0A8J6TQL6"/>
<evidence type="ECO:0000313" key="3">
    <source>
        <dbReference type="Proteomes" id="UP000605201"/>
    </source>
</evidence>
<evidence type="ECO:0000256" key="1">
    <source>
        <dbReference type="SAM" id="Phobius"/>
    </source>
</evidence>
<dbReference type="InterPro" id="IPR045584">
    <property type="entry name" value="Pilin-like"/>
</dbReference>
<organism evidence="2 3">
    <name type="scientific">Candidatus Desulfatibia vada</name>
    <dbReference type="NCBI Taxonomy" id="2841696"/>
    <lineage>
        <taxon>Bacteria</taxon>
        <taxon>Pseudomonadati</taxon>
        <taxon>Thermodesulfobacteriota</taxon>
        <taxon>Desulfobacteria</taxon>
        <taxon>Desulfobacterales</taxon>
        <taxon>Desulfobacterales incertae sedis</taxon>
        <taxon>Candidatus Desulfatibia</taxon>
    </lineage>
</organism>
<keyword evidence="1" id="KW-0812">Transmembrane</keyword>
<sequence length="143" mass="15467">MKCEEWHRYNKKDQENGFTLIEVLIAIVILSVGLLGMAALTVGIIKGNKLSNDLTTATTLAQDKMEDVRRLGYSGTSATTTTDTEAYGTIADTSGTILPEYAAYKRVTVTTVDSPAVGMKAITVTTYWDSDGHSVELKTILAQ</sequence>
<dbReference type="Proteomes" id="UP000605201">
    <property type="component" value="Unassembled WGS sequence"/>
</dbReference>
<reference evidence="2 3" key="1">
    <citation type="submission" date="2020-08" db="EMBL/GenBank/DDBJ databases">
        <title>Bridging the membrane lipid divide: bacteria of the FCB group superphylum have the potential to synthesize archaeal ether lipids.</title>
        <authorList>
            <person name="Villanueva L."/>
            <person name="Von Meijenfeldt F.A.B."/>
            <person name="Westbye A.B."/>
            <person name="Yadav S."/>
            <person name="Hopmans E.C."/>
            <person name="Dutilh B.E."/>
            <person name="Sinninghe Damste J.S."/>
        </authorList>
    </citation>
    <scope>NUCLEOTIDE SEQUENCE [LARGE SCALE GENOMIC DNA]</scope>
    <source>
        <strain evidence="2">NIOZ-UU17</strain>
    </source>
</reference>
<dbReference type="EMBL" id="JACNIG010000128">
    <property type="protein sequence ID" value="MBC8431285.1"/>
    <property type="molecule type" value="Genomic_DNA"/>
</dbReference>